<organism evidence="2 3">
    <name type="scientific">Pyrenophora tritici-repentis</name>
    <dbReference type="NCBI Taxonomy" id="45151"/>
    <lineage>
        <taxon>Eukaryota</taxon>
        <taxon>Fungi</taxon>
        <taxon>Dikarya</taxon>
        <taxon>Ascomycota</taxon>
        <taxon>Pezizomycotina</taxon>
        <taxon>Dothideomycetes</taxon>
        <taxon>Pleosporomycetidae</taxon>
        <taxon>Pleosporales</taxon>
        <taxon>Pleosporineae</taxon>
        <taxon>Pleosporaceae</taxon>
        <taxon>Pyrenophora</taxon>
    </lineage>
</organism>
<sequence length="55" mass="6433">MDQRNMTHPACTLRFFIFVLNTKHARDLLFENNTPARKIYGFIQSTRPKPSGSQH</sequence>
<reference evidence="2" key="3">
    <citation type="journal article" date="2022" name="bioRxiv">
        <title>A global pangenome for the wheat fungal pathogen Pyrenophora tritici-repentis and prediction of effector protein structural homology.</title>
        <authorList>
            <person name="Moolhuijzen P."/>
            <person name="See P.T."/>
            <person name="Shi G."/>
            <person name="Powell H.R."/>
            <person name="Cockram J."/>
            <person name="Jorgensen L.N."/>
            <person name="Benslimane H."/>
            <person name="Strelkov S.E."/>
            <person name="Turner J."/>
            <person name="Liu Z."/>
            <person name="Moffat C.S."/>
        </authorList>
    </citation>
    <scope>NUCLEOTIDE SEQUENCE</scope>
    <source>
        <strain evidence="2">86-124</strain>
    </source>
</reference>
<reference evidence="3" key="4">
    <citation type="journal article" date="2022" name="Microb. Genom.">
        <title>A global pangenome for the wheat fungal pathogen Pyrenophora tritici-repentis and prediction of effector protein structural homology.</title>
        <authorList>
            <person name="Moolhuijzen P.M."/>
            <person name="See P.T."/>
            <person name="Shi G."/>
            <person name="Powell H.R."/>
            <person name="Cockram J."/>
            <person name="Jorgensen L.N."/>
            <person name="Benslimane H."/>
            <person name="Strelkov S.E."/>
            <person name="Turner J."/>
            <person name="Liu Z."/>
            <person name="Moffat C.S."/>
        </authorList>
    </citation>
    <scope>NUCLEOTIDE SEQUENCE [LARGE SCALE GENOMIC DNA]</scope>
</reference>
<dbReference type="Proteomes" id="UP000245464">
    <property type="component" value="Chromosome 1"/>
</dbReference>
<gene>
    <name evidence="2" type="ORF">Ptr86124_003466</name>
    <name evidence="1" type="ORF">PtrM4_023640</name>
</gene>
<reference evidence="1" key="1">
    <citation type="journal article" date="2018" name="BMC Genomics">
        <title>Comparative genomics of the wheat fungal pathogen Pyrenophora tritici-repentis reveals chromosomal variations and genome plasticity.</title>
        <authorList>
            <person name="Moolhuijzen P."/>
            <person name="See P.T."/>
            <person name="Hane J.K."/>
            <person name="Shi G."/>
            <person name="Liu Z."/>
            <person name="Oliver R.P."/>
            <person name="Moffat C.S."/>
        </authorList>
    </citation>
    <scope>NUCLEOTIDE SEQUENCE [LARGE SCALE GENOMIC DNA]</scope>
    <source>
        <strain evidence="1">M4</strain>
    </source>
</reference>
<dbReference type="AlphaFoldDB" id="A0A317A188"/>
<comment type="caution">
    <text evidence="2">The sequence shown here is derived from an EMBL/GenBank/DDBJ whole genome shotgun (WGS) entry which is preliminary data.</text>
</comment>
<protein>
    <submittedName>
        <fullName evidence="2">Uncharacterized protein</fullName>
    </submittedName>
</protein>
<proteinExistence type="predicted"/>
<dbReference type="Proteomes" id="UP000249757">
    <property type="component" value="Unassembled WGS sequence"/>
</dbReference>
<dbReference type="EMBL" id="NRDI02000003">
    <property type="protein sequence ID" value="KAI1518165.1"/>
    <property type="molecule type" value="Genomic_DNA"/>
</dbReference>
<evidence type="ECO:0000313" key="2">
    <source>
        <dbReference type="EMBL" id="KAI1518165.1"/>
    </source>
</evidence>
<name>A0A317A188_9PLEO</name>
<evidence type="ECO:0000313" key="1">
    <source>
        <dbReference type="EMBL" id="KAF7578124.1"/>
    </source>
</evidence>
<keyword evidence="3" id="KW-1185">Reference proteome</keyword>
<reference evidence="2" key="2">
    <citation type="submission" date="2021-05" db="EMBL/GenBank/DDBJ databases">
        <authorList>
            <person name="Moolhuijzen P.M."/>
            <person name="Moffat C.S."/>
        </authorList>
    </citation>
    <scope>NUCLEOTIDE SEQUENCE</scope>
    <source>
        <strain evidence="2">86-124</strain>
    </source>
</reference>
<dbReference type="EMBL" id="NQIK02000001">
    <property type="protein sequence ID" value="KAF7578124.1"/>
    <property type="molecule type" value="Genomic_DNA"/>
</dbReference>
<accession>A0A317A188</accession>
<evidence type="ECO:0000313" key="3">
    <source>
        <dbReference type="Proteomes" id="UP000249757"/>
    </source>
</evidence>